<feature type="compositionally biased region" description="Basic and acidic residues" evidence="2">
    <location>
        <begin position="2418"/>
        <end position="2428"/>
    </location>
</feature>
<sequence length="2932" mass="319385">MKISVERVPAENLTPESFVREYVATNTPVLLQGAIPESWAPCLSWTPESLLEMAPSELRVKVAPLMEDGRDKWVEDASLWPGRHDVKLPGVVHGNLVLAVAASRIEVSLADFVASLRKEGQWPALYADGAANLEKSFEFLRCKLPGFPALGERLLFKRTDLWLGGETLSTLHFDNVENLFAQLVGEKEFLLCPPGDTPLLADGRLRKAYATWQASEGSKGNFERKAEGLSDEAVMNYAVYDVDDPPEEYAELAAQLRKTVVTVRAGEVLYLPFGWWHQENPVSAAWLFCLAAFPPGAQSRLVFYHSRLTLASHISAEDSTISSSSFSWDNAREPWRHVAVTVTQNDGTFISSGYRSVAAMDILEAPYIIPEHRDVFHVGPVNMKRFPEVLSSGRPYYDLAMYTAQLDEVRVHQEALDTLTLGFQITELRRLAACNTPYEQRDGSACHARPRLTPPNTTLEQTQCRAGYEQCHQMPGICMEECTGNLLRQEDCSCDCAPSYFQTWLISAVHLTGSGDVKNATVYDADHHILGQLGYVTLPRRIALAEAAQVAVVEVWGGASATSVSLEVETPAPESLRLAVPELRSVLLQADRPALLHHRLALDYDDPTLSCARCPGEAPRSVLPRSDTMSCRCASGYGANLLGKCVPAGGPLQAPVISLANGTYHTAGTRVRMSFPPQDVEGPWLLAIRYEYGSLPDAPNCDTSPKYEELQGDVPGLDIIRRQESVKLRAVLCHPLHQISLESVVELHGNDHMNPPRCVASGNLSTETTYALQVQVELLVDQQPDASIFYELEGSSSPVTYTAPFVLTTPGLVTISSWAEKPGFDPSSRTSCSYWIDGAARLTLRATWPEPSPLLGFSSTEGAFLVERDLETLAFLLEVPGVTDTSSLQLQYRLWRGLLGVGSWQAVPSGGAMHLKLSDHLEAANTTTLLQVDWRLKEPGYVWTNPGYVRVLIIKTRTEVPSIHAEPLVLWQLGDHWFEGPKRDVAMRQTHTVQLLQPNPAARVLFSIRSEVGQPEVGDGALLTMSHENFTSLTSAGAMLEHFRSSVPNAGLQPEEMPNACGGTALQLLAVEVPKLCDYLGPFEVLGGAVVTAYAIVAGQLESPAATLLVPKELEPSVEDLTFRAFPEVSGNVLTITPQLQVLPSVSSFLSFSVGQPDAERQSCVLATPYSYLSTINSSKFIKDCSWLPYNGPRKLYLETLLQEAPAAALTLNVTILTTVRRPGYLWSFPLASTVLWLRERTPLPKVVQILEPGAVMPKAMVWLQEGQAAECFFTLHYEPLELSDVPSPFLVEVPAVTASVASIEEAFRPTAYRTALHGPDMWSSDVELCAWPHACELPMNGTLPVQLITVPAGYTRLCAWALWQGYLESTPACELMGASGTTAVAEPSFVPSQADLESFQDETVILPEEAGTDVTLRAQLLRPRSTSSDASGSALPIDSRRLSTATSMPLFLPRTHPLQYRYAVAAMDVKLLMQPGITQNSLTATLQFSAWTDLGLAAPTPLLQLPRRSSSDHVFFVVDVRLLTGVNRWSAETRSAALLLIGTESSPSVVHVGRSLLVDTAAGGGNSTLYFKWLQGTITSSFGADLLQAQSEVTHLSEAFQVHPAATLHDASDTSRCLVSDSNDLVSQKQFCTSLGPLTLDIPTSQRWSLWVTAGSDGLAAADARLVTVERPCAAPQDVAYARTISCMEGSLIESGTACSTICQEGYSPTVAQLQCSQGQLSPPQFACAEDSCSAPPNVNYSASSACLEGNDVAPGGVCTAQCEAGYAPSVQSLGCSRGRLTPSSFSCQEASCQAPEVLHAASPACSGLPQIKSRETCTPLCQDGYVASQTLLHCTRGQLNPETFVCEPGVTVDPSIIIASVPSTLLAGSLALMAAYCFRGPAKIEEKEASDPLKEWWQCVKEVEPGLCVFCGKEPEELETRYEDHGPPTLFRSCSSCAAILGFELEEEEDQQEEQEEELQVQVDEGGSNGQPDEASASAAASAASASGGSEGNMRLSRPPTFTDLRSSKGSISDAVRGLELEKFLTRDEDASQAPSDILPPAPPPDIAMPSRRPDVAASASTTPWPERRRLDSPAEGDRSSERSSFPPSSALHIRTTGGEGGPHEPFRNERSRRERMSLADWQDSPDERPRSSRPEWEGETLGGRPSGTLQGRRARGERESRRDTPEMERPEPRGDRNDERDVRRRLSKQERRSKATEDGSFRSSRRTSEEMRRSRRPVVGAKGVGARRVEELGATGLRRSLDGFVQVIGRGLLMSRGLTAPLEWRLVHNGVPPHGLDSDEDEMLRLTQLGLLRDAVRDGIRGSIWPLGDEGEKWTACSVDVRKEPAGICSQQMGRAYLTSLARLFRCGRAGGAARGGASGASPATSSEAPELPVEEVVEGHTADVAEASDAEAVLPERDPGADDHPPSSIGMSEEQDHNEHELYPSHHQAVDTGGSNGDPDDALLGDGEAASSHRQKGKGKGASHGGSSRSSGIEGSTRGRPDNGRSIDGHGSEEHVRAVSAEVSLDLSHDYCKQLKDGMLYHLAFFLRRYQLVGRVSNLQLELLTFLPEGIWNLEQLHEDIQVELARLSSLRVELTEQIPLPQALVPRLMGPEGAHMNVLSRDLGVQITLEHGAEPGVGAEEQTATAWMVGAPEVLLDARNALENHLISLSTRSPADLEEQLAHERQQSVHIFVDNSNICIGCQLLPTGIRDFQQRIYIKGFTGALQGVRTVQRRVVMGSRPSAPSIWAAWKRAGYEVQTAHRDPRNREEFVDGRLVGEALMHVLRFPRCDDDHVLILATGDGNLGGQAPNTAGANFQNLVQTVAEGRVPGWSVEVWCWRSSCHGVYKRMAKEGQIRLCFLDGLRKQVTMTARSTAELVADPLAPEDTCVQCLQAEPTHAFYPCTHRVLCALCAAETRPHLNTHPLGLCFICRCPWQDIRVAEQRMTI</sequence>
<feature type="region of interest" description="Disordered" evidence="2">
    <location>
        <begin position="2393"/>
        <end position="2496"/>
    </location>
</feature>
<accession>A0ABP0MV21</accession>
<organism evidence="4 5">
    <name type="scientific">Durusdinium trenchii</name>
    <dbReference type="NCBI Taxonomy" id="1381693"/>
    <lineage>
        <taxon>Eukaryota</taxon>
        <taxon>Sar</taxon>
        <taxon>Alveolata</taxon>
        <taxon>Dinophyceae</taxon>
        <taxon>Suessiales</taxon>
        <taxon>Symbiodiniaceae</taxon>
        <taxon>Durusdinium</taxon>
    </lineage>
</organism>
<feature type="compositionally biased region" description="Low complexity" evidence="2">
    <location>
        <begin position="1977"/>
        <end position="1990"/>
    </location>
</feature>
<dbReference type="PROSITE" id="PS50084">
    <property type="entry name" value="KH_TYPE_1"/>
    <property type="match status" value="1"/>
</dbReference>
<evidence type="ECO:0000256" key="2">
    <source>
        <dbReference type="SAM" id="MobiDB-lite"/>
    </source>
</evidence>
<evidence type="ECO:0000256" key="1">
    <source>
        <dbReference type="PROSITE-ProRule" id="PRU00117"/>
    </source>
</evidence>
<evidence type="ECO:0000313" key="5">
    <source>
        <dbReference type="Proteomes" id="UP001642464"/>
    </source>
</evidence>
<reference evidence="4 5" key="1">
    <citation type="submission" date="2024-02" db="EMBL/GenBank/DDBJ databases">
        <authorList>
            <person name="Chen Y."/>
            <person name="Shah S."/>
            <person name="Dougan E. K."/>
            <person name="Thang M."/>
            <person name="Chan C."/>
        </authorList>
    </citation>
    <scope>NUCLEOTIDE SEQUENCE [LARGE SCALE GENOMIC DNA]</scope>
</reference>
<feature type="compositionally biased region" description="Basic and acidic residues" evidence="2">
    <location>
        <begin position="2068"/>
        <end position="2084"/>
    </location>
</feature>
<dbReference type="PANTHER" id="PTHR12461:SF105">
    <property type="entry name" value="HYPOXIA-INDUCIBLE FACTOR 1-ALPHA INHIBITOR"/>
    <property type="match status" value="1"/>
</dbReference>
<feature type="compositionally biased region" description="Acidic residues" evidence="2">
    <location>
        <begin position="1949"/>
        <end position="1961"/>
    </location>
</feature>
<gene>
    <name evidence="4" type="ORF">SCF082_LOCUS29944</name>
</gene>
<feature type="compositionally biased region" description="Basic and acidic residues" evidence="2">
    <location>
        <begin position="2128"/>
        <end position="2139"/>
    </location>
</feature>
<feature type="compositionally biased region" description="Pro residues" evidence="2">
    <location>
        <begin position="2040"/>
        <end position="2049"/>
    </location>
</feature>
<feature type="compositionally biased region" description="Basic and acidic residues" evidence="2">
    <location>
        <begin position="2481"/>
        <end position="2496"/>
    </location>
</feature>
<proteinExistence type="predicted"/>
<dbReference type="Gene3D" id="3.40.50.1010">
    <property type="entry name" value="5'-nuclease"/>
    <property type="match status" value="1"/>
</dbReference>
<feature type="region of interest" description="Disordered" evidence="2">
    <location>
        <begin position="2355"/>
        <end position="2376"/>
    </location>
</feature>
<dbReference type="PANTHER" id="PTHR12461">
    <property type="entry name" value="HYPOXIA-INDUCIBLE FACTOR 1 ALPHA INHIBITOR-RELATED"/>
    <property type="match status" value="1"/>
</dbReference>
<evidence type="ECO:0000259" key="3">
    <source>
        <dbReference type="PROSITE" id="PS51184"/>
    </source>
</evidence>
<feature type="region of interest" description="Disordered" evidence="2">
    <location>
        <begin position="1949"/>
        <end position="2013"/>
    </location>
</feature>
<feature type="compositionally biased region" description="Basic and acidic residues" evidence="2">
    <location>
        <begin position="2398"/>
        <end position="2409"/>
    </location>
</feature>
<dbReference type="Pfam" id="PF13621">
    <property type="entry name" value="Cupin_8"/>
    <property type="match status" value="1"/>
</dbReference>
<dbReference type="Gene3D" id="3.30.40.10">
    <property type="entry name" value="Zinc/RING finger domain, C3HC4 (zinc finger)"/>
    <property type="match status" value="1"/>
</dbReference>
<dbReference type="InterPro" id="IPR041667">
    <property type="entry name" value="Cupin_8"/>
</dbReference>
<dbReference type="Proteomes" id="UP001642464">
    <property type="component" value="Unassembled WGS sequence"/>
</dbReference>
<name>A0ABP0MV21_9DINO</name>
<feature type="domain" description="JmjC" evidence="3">
    <location>
        <begin position="122"/>
        <end position="305"/>
    </location>
</feature>
<dbReference type="PROSITE" id="PS51184">
    <property type="entry name" value="JMJC"/>
    <property type="match status" value="1"/>
</dbReference>
<feature type="compositionally biased region" description="Low complexity" evidence="2">
    <location>
        <begin position="2469"/>
        <end position="2480"/>
    </location>
</feature>
<comment type="caution">
    <text evidence="4">The sequence shown here is derived from an EMBL/GenBank/DDBJ whole genome shotgun (WGS) entry which is preliminary data.</text>
</comment>
<feature type="compositionally biased region" description="Basic and acidic residues" evidence="2">
    <location>
        <begin position="2104"/>
        <end position="2120"/>
    </location>
</feature>
<dbReference type="InterPro" id="IPR013083">
    <property type="entry name" value="Znf_RING/FYVE/PHD"/>
</dbReference>
<feature type="region of interest" description="Disordered" evidence="2">
    <location>
        <begin position="2028"/>
        <end position="2225"/>
    </location>
</feature>
<keyword evidence="1" id="KW-0694">RNA-binding</keyword>
<protein>
    <recommendedName>
        <fullName evidence="3">JmjC domain-containing protein</fullName>
    </recommendedName>
</protein>
<keyword evidence="5" id="KW-1185">Reference proteome</keyword>
<evidence type="ECO:0000313" key="4">
    <source>
        <dbReference type="EMBL" id="CAK9055348.1"/>
    </source>
</evidence>
<feature type="compositionally biased region" description="Basic and acidic residues" evidence="2">
    <location>
        <begin position="2157"/>
        <end position="2215"/>
    </location>
</feature>
<dbReference type="SUPFAM" id="SSF51197">
    <property type="entry name" value="Clavaminate synthase-like"/>
    <property type="match status" value="1"/>
</dbReference>
<feature type="compositionally biased region" description="Low complexity" evidence="2">
    <location>
        <begin position="2363"/>
        <end position="2372"/>
    </location>
</feature>
<dbReference type="Gene3D" id="2.60.120.10">
    <property type="entry name" value="Jelly Rolls"/>
    <property type="match status" value="1"/>
</dbReference>
<dbReference type="InterPro" id="IPR014710">
    <property type="entry name" value="RmlC-like_jellyroll"/>
</dbReference>
<dbReference type="EMBL" id="CAXAMM010024447">
    <property type="protein sequence ID" value="CAK9055348.1"/>
    <property type="molecule type" value="Genomic_DNA"/>
</dbReference>
<dbReference type="InterPro" id="IPR003347">
    <property type="entry name" value="JmjC_dom"/>
</dbReference>